<reference evidence="1 2" key="1">
    <citation type="submission" date="2016-09" db="EMBL/GenBank/DDBJ databases">
        <title>Draft Genome Sequence of four Alteromonas macleodii strains isolated from copper coupons and grown long-term at elevated copper levels.</title>
        <authorList>
            <person name="Cusick K."/>
            <person name="Dale J."/>
            <person name="Little B."/>
            <person name="Biffinger J."/>
        </authorList>
    </citation>
    <scope>NUCLEOTIDE SEQUENCE [LARGE SCALE GENOMIC DNA]</scope>
    <source>
        <strain evidence="1 2">KCP01</strain>
    </source>
</reference>
<organism evidence="1 2">
    <name type="scientific">Alteromonas macleodii</name>
    <name type="common">Pseudoalteromonas macleodii</name>
    <dbReference type="NCBI Taxonomy" id="28108"/>
    <lineage>
        <taxon>Bacteria</taxon>
        <taxon>Pseudomonadati</taxon>
        <taxon>Pseudomonadota</taxon>
        <taxon>Gammaproteobacteria</taxon>
        <taxon>Alteromonadales</taxon>
        <taxon>Alteromonadaceae</taxon>
        <taxon>Alteromonas/Salinimonas group</taxon>
        <taxon>Alteromonas</taxon>
    </lineage>
</organism>
<accession>A0AB36FNJ5</accession>
<name>A0AB36FNJ5_ALTMA</name>
<evidence type="ECO:0000313" key="2">
    <source>
        <dbReference type="Proteomes" id="UP000095392"/>
    </source>
</evidence>
<sequence>MIDDFKVKIRVFIEKNCLNKCQVIYMSEDIPAIVIFRTNEELPKVAQDEFHKLVSDFFPFHRAKFGELSPFSCLVDKYQFVEIGSGYKRKSTL</sequence>
<dbReference type="EMBL" id="MIPY01000041">
    <property type="protein sequence ID" value="OES25649.1"/>
    <property type="molecule type" value="Genomic_DNA"/>
</dbReference>
<evidence type="ECO:0000313" key="1">
    <source>
        <dbReference type="EMBL" id="OES25649.1"/>
    </source>
</evidence>
<proteinExistence type="predicted"/>
<protein>
    <submittedName>
        <fullName evidence="1">Uncharacterized protein</fullName>
    </submittedName>
</protein>
<keyword evidence="2" id="KW-1185">Reference proteome</keyword>
<comment type="caution">
    <text evidence="1">The sequence shown here is derived from an EMBL/GenBank/DDBJ whole genome shotgun (WGS) entry which is preliminary data.</text>
</comment>
<dbReference type="AlphaFoldDB" id="A0AB36FNJ5"/>
<dbReference type="Proteomes" id="UP000095392">
    <property type="component" value="Unassembled WGS sequence"/>
</dbReference>
<gene>
    <name evidence="1" type="ORF">BFV95_4331</name>
</gene>